<dbReference type="RefSeq" id="WP_205519057.1">
    <property type="nucleotide sequence ID" value="NZ_CP070507.1"/>
</dbReference>
<feature type="domain" description="Mur ligase C-terminal" evidence="1">
    <location>
        <begin position="6"/>
        <end position="43"/>
    </location>
</feature>
<keyword evidence="3" id="KW-1185">Reference proteome</keyword>
<organism evidence="2 3">
    <name type="scientific">Pseudomonas hygromyciniae</name>
    <dbReference type="NCBI Taxonomy" id="2812000"/>
    <lineage>
        <taxon>Bacteria</taxon>
        <taxon>Pseudomonadati</taxon>
        <taxon>Pseudomonadota</taxon>
        <taxon>Gammaproteobacteria</taxon>
        <taxon>Pseudomonadales</taxon>
        <taxon>Pseudomonadaceae</taxon>
        <taxon>Pseudomonas</taxon>
    </lineage>
</organism>
<proteinExistence type="predicted"/>
<dbReference type="InterPro" id="IPR036615">
    <property type="entry name" value="Mur_ligase_C_dom_sf"/>
</dbReference>
<dbReference type="Proteomes" id="UP000663249">
    <property type="component" value="Plasmid pSDM007"/>
</dbReference>
<protein>
    <recommendedName>
        <fullName evidence="1">Mur ligase C-terminal domain-containing protein</fullName>
    </recommendedName>
</protein>
<dbReference type="EMBL" id="CP070507">
    <property type="protein sequence ID" value="QSB42555.1"/>
    <property type="molecule type" value="Genomic_DNA"/>
</dbReference>
<evidence type="ECO:0000313" key="3">
    <source>
        <dbReference type="Proteomes" id="UP000663249"/>
    </source>
</evidence>
<accession>A0ABX7K562</accession>
<dbReference type="InterPro" id="IPR004101">
    <property type="entry name" value="Mur_ligase_C"/>
</dbReference>
<evidence type="ECO:0000259" key="1">
    <source>
        <dbReference type="Pfam" id="PF02875"/>
    </source>
</evidence>
<dbReference type="Pfam" id="PF02875">
    <property type="entry name" value="Mur_ligase_C"/>
    <property type="match status" value="1"/>
</dbReference>
<dbReference type="Gene3D" id="3.90.190.20">
    <property type="entry name" value="Mur ligase, C-terminal domain"/>
    <property type="match status" value="1"/>
</dbReference>
<keyword evidence="2" id="KW-0614">Plasmid</keyword>
<sequence>MQPLVGLHGARLIDDSYNANPSSLHAALAVLADTQGERVLVLGGHGRVG</sequence>
<geneLocation type="plasmid" evidence="2 3">
    <name>pSDM007</name>
</geneLocation>
<name>A0ABX7K562_9PSED</name>
<gene>
    <name evidence="2" type="ORF">JTY93_28775</name>
</gene>
<evidence type="ECO:0000313" key="2">
    <source>
        <dbReference type="EMBL" id="QSB42555.1"/>
    </source>
</evidence>
<reference evidence="2 3" key="1">
    <citation type="submission" date="2021-02" db="EMBL/GenBank/DDBJ databases">
        <title>Genomic and phenotypic characterization of Pseudomonas hygromyciniae, a novel bacterial species discovered from a commercially purchased antibiotic vial.</title>
        <authorList>
            <person name="Turner T.L."/>
            <person name="Mitra S.D."/>
            <person name="Kochan T.J."/>
            <person name="Pincus N.B."/>
            <person name="Lebrun-Corbin M."/>
            <person name="Cheung B."/>
            <person name="Gatesy S.W."/>
            <person name="Afzal T."/>
            <person name="Ozer E.A."/>
            <person name="Hauser A.R."/>
        </authorList>
    </citation>
    <scope>NUCLEOTIDE SEQUENCE [LARGE SCALE GENOMIC DNA]</scope>
    <source>
        <strain evidence="2 3">SDM007</strain>
        <plasmid evidence="2 3">pSDM007</plasmid>
    </source>
</reference>
<dbReference type="SUPFAM" id="SSF53244">
    <property type="entry name" value="MurD-like peptide ligases, peptide-binding domain"/>
    <property type="match status" value="1"/>
</dbReference>